<name>G8U0R0_SULAD</name>
<evidence type="ECO:0000259" key="1">
    <source>
        <dbReference type="Pfam" id="PF08241"/>
    </source>
</evidence>
<dbReference type="CDD" id="cd02440">
    <property type="entry name" value="AdoMet_MTases"/>
    <property type="match status" value="1"/>
</dbReference>
<dbReference type="Proteomes" id="UP000005439">
    <property type="component" value="Chromosome"/>
</dbReference>
<evidence type="ECO:0000313" key="3">
    <source>
        <dbReference type="Proteomes" id="UP000005439"/>
    </source>
</evidence>
<sequence>MRTWLLLDQLTQDPKTRELLQRAMAIPLLFDSWMIQALRRPMTARARQELDDWIQEQVVTALSEHAVYPQFPMSDMFVRTLVDTVVTTLARYRADRDARSRVQLQHARHAIQAITAFMQEEPGGWTAVARATNLVWVEEDLSALQYYRRMTREDFVSGRYHRPWGLPMLSEQMRVYRSAGLVRELFTGQGDMLELTSRGDDFLQQVSGLLSQAGVGNWRVQQQRWTVFRQLDYDRVFRRLFPDIDAVTKTFLDELPWVPGARVLDLGSGTGRVTVDLGVSERVTDSGLVYAVDPSEAMLQVLRQKCRQAGLHQVRPLGGRGESIPLPDREVDVALAVMSIHFMDPAQALNEMVRVTKPGGYVAVLSPHPEFDIREIPMMALWMRPLGDLAERFGLPFGERNGLRQGQLAHLFQSHPGLEQVQYRRLPLVASVEDHQEAFLFYVKGAAFFQHILARLPVVERQQFLKRLEDLGDEIAQHTSREEKRQWYAAESCIARVSG</sequence>
<keyword evidence="3" id="KW-1185">Reference proteome</keyword>
<reference evidence="2 3" key="2">
    <citation type="journal article" date="2012" name="Stand. Genomic Sci.">
        <title>Complete genome sequence of the moderately thermophilic mineral-sulfide-oxidizing firmicute Sulfobacillus acidophilus type strain (NAL(T)).</title>
        <authorList>
            <person name="Anderson I."/>
            <person name="Chertkov O."/>
            <person name="Chen A."/>
            <person name="Saunders E."/>
            <person name="Lapidus A."/>
            <person name="Nolan M."/>
            <person name="Lucas S."/>
            <person name="Hammon N."/>
            <person name="Deshpande S."/>
            <person name="Cheng J.F."/>
            <person name="Han C."/>
            <person name="Tapia R."/>
            <person name="Goodwin L.A."/>
            <person name="Pitluck S."/>
            <person name="Liolios K."/>
            <person name="Pagani I."/>
            <person name="Ivanova N."/>
            <person name="Mikhailova N."/>
            <person name="Pati A."/>
            <person name="Palaniappan K."/>
            <person name="Land M."/>
            <person name="Pan C."/>
            <person name="Rohde M."/>
            <person name="Pukall R."/>
            <person name="Goker M."/>
            <person name="Detter J.C."/>
            <person name="Woyke T."/>
            <person name="Bristow J."/>
            <person name="Eisen J.A."/>
            <person name="Markowitz V."/>
            <person name="Hugenholtz P."/>
            <person name="Kyrpides N.C."/>
            <person name="Klenk H.P."/>
            <person name="Mavromatis K."/>
        </authorList>
    </citation>
    <scope>NUCLEOTIDE SEQUENCE [LARGE SCALE GENOMIC DNA]</scope>
    <source>
        <strain evidence="3">ATCC 700253 / DSM 10332 / NAL</strain>
    </source>
</reference>
<proteinExistence type="predicted"/>
<dbReference type="PANTHER" id="PTHR42912">
    <property type="entry name" value="METHYLTRANSFERASE"/>
    <property type="match status" value="1"/>
</dbReference>
<organism evidence="2 3">
    <name type="scientific">Sulfobacillus acidophilus (strain ATCC 700253 / DSM 10332 / NAL)</name>
    <dbReference type="NCBI Taxonomy" id="679936"/>
    <lineage>
        <taxon>Bacteria</taxon>
        <taxon>Bacillati</taxon>
        <taxon>Bacillota</taxon>
        <taxon>Clostridia</taxon>
        <taxon>Eubacteriales</taxon>
        <taxon>Clostridiales Family XVII. Incertae Sedis</taxon>
        <taxon>Sulfobacillus</taxon>
    </lineage>
</organism>
<dbReference type="Pfam" id="PF08241">
    <property type="entry name" value="Methyltransf_11"/>
    <property type="match status" value="1"/>
</dbReference>
<dbReference type="GO" id="GO:0032259">
    <property type="term" value="P:methylation"/>
    <property type="evidence" value="ECO:0007669"/>
    <property type="project" value="UniProtKB-KW"/>
</dbReference>
<dbReference type="InterPro" id="IPR013216">
    <property type="entry name" value="Methyltransf_11"/>
</dbReference>
<dbReference type="InterPro" id="IPR029063">
    <property type="entry name" value="SAM-dependent_MTases_sf"/>
</dbReference>
<dbReference type="EMBL" id="CP003179">
    <property type="protein sequence ID" value="AEW05363.1"/>
    <property type="molecule type" value="Genomic_DNA"/>
</dbReference>
<dbReference type="PANTHER" id="PTHR42912:SF80">
    <property type="entry name" value="METHYLTRANSFERASE DOMAIN-CONTAINING PROTEIN"/>
    <property type="match status" value="1"/>
</dbReference>
<keyword evidence="2" id="KW-0808">Transferase</keyword>
<dbReference type="STRING" id="679936.Sulac_1870"/>
<dbReference type="SUPFAM" id="SSF53335">
    <property type="entry name" value="S-adenosyl-L-methionine-dependent methyltransferases"/>
    <property type="match status" value="1"/>
</dbReference>
<dbReference type="HOGENOM" id="CLU_556565_0_0_9"/>
<reference evidence="3" key="1">
    <citation type="submission" date="2011-12" db="EMBL/GenBank/DDBJ databases">
        <title>The complete genome of chromosome of Sulfobacillus acidophilus DSM 10332.</title>
        <authorList>
            <person name="Lucas S."/>
            <person name="Han J."/>
            <person name="Lapidus A."/>
            <person name="Bruce D."/>
            <person name="Goodwin L."/>
            <person name="Pitluck S."/>
            <person name="Peters L."/>
            <person name="Kyrpides N."/>
            <person name="Mavromatis K."/>
            <person name="Ivanova N."/>
            <person name="Mikhailova N."/>
            <person name="Chertkov O."/>
            <person name="Saunders E."/>
            <person name="Detter J.C."/>
            <person name="Tapia R."/>
            <person name="Han C."/>
            <person name="Land M."/>
            <person name="Hauser L."/>
            <person name="Markowitz V."/>
            <person name="Cheng J.-F."/>
            <person name="Hugenholtz P."/>
            <person name="Woyke T."/>
            <person name="Wu D."/>
            <person name="Pukall R."/>
            <person name="Gehrich-Schroeter G."/>
            <person name="Schneider S."/>
            <person name="Klenk H.-P."/>
            <person name="Eisen J.A."/>
        </authorList>
    </citation>
    <scope>NUCLEOTIDE SEQUENCE [LARGE SCALE GENOMIC DNA]</scope>
    <source>
        <strain evidence="3">ATCC 700253 / DSM 10332 / NAL</strain>
    </source>
</reference>
<feature type="domain" description="Methyltransferase type 11" evidence="1">
    <location>
        <begin position="264"/>
        <end position="363"/>
    </location>
</feature>
<dbReference type="Gene3D" id="3.40.50.150">
    <property type="entry name" value="Vaccinia Virus protein VP39"/>
    <property type="match status" value="1"/>
</dbReference>
<gene>
    <name evidence="2" type="ordered locus">Sulac_1870</name>
</gene>
<protein>
    <submittedName>
        <fullName evidence="2">Methyltransferase type 11</fullName>
    </submittedName>
</protein>
<dbReference type="PATRIC" id="fig|679936.5.peg.1936"/>
<dbReference type="KEGG" id="sap:Sulac_1870"/>
<keyword evidence="2" id="KW-0489">Methyltransferase</keyword>
<accession>G8U0R0</accession>
<dbReference type="InterPro" id="IPR050508">
    <property type="entry name" value="Methyltransf_Superfamily"/>
</dbReference>
<evidence type="ECO:0000313" key="2">
    <source>
        <dbReference type="EMBL" id="AEW05363.1"/>
    </source>
</evidence>
<dbReference type="GO" id="GO:0008757">
    <property type="term" value="F:S-adenosylmethionine-dependent methyltransferase activity"/>
    <property type="evidence" value="ECO:0007669"/>
    <property type="project" value="InterPro"/>
</dbReference>
<dbReference type="AlphaFoldDB" id="G8U0R0"/>